<gene>
    <name evidence="2" type="ORF">D187_003780</name>
</gene>
<dbReference type="EMBL" id="ANAH02000023">
    <property type="protein sequence ID" value="EPX58582.1"/>
    <property type="molecule type" value="Genomic_DNA"/>
</dbReference>
<sequence length="56" mass="5863">MNDTLDRWIQRVTLAALLALTAALLTVGAVLYAAPSKAGPPDAGARSQDILTGTRR</sequence>
<organism evidence="2 3">
    <name type="scientific">Cystobacter fuscus (strain ATCC 25194 / DSM 2262 / NBRC 100088 / M29)</name>
    <dbReference type="NCBI Taxonomy" id="1242864"/>
    <lineage>
        <taxon>Bacteria</taxon>
        <taxon>Pseudomonadati</taxon>
        <taxon>Myxococcota</taxon>
        <taxon>Myxococcia</taxon>
        <taxon>Myxococcales</taxon>
        <taxon>Cystobacterineae</taxon>
        <taxon>Archangiaceae</taxon>
        <taxon>Cystobacter</taxon>
    </lineage>
</organism>
<dbReference type="Proteomes" id="UP000011682">
    <property type="component" value="Unassembled WGS sequence"/>
</dbReference>
<keyword evidence="3" id="KW-1185">Reference proteome</keyword>
<evidence type="ECO:0000256" key="1">
    <source>
        <dbReference type="SAM" id="MobiDB-lite"/>
    </source>
</evidence>
<comment type="caution">
    <text evidence="2">The sequence shown here is derived from an EMBL/GenBank/DDBJ whole genome shotgun (WGS) entry which is preliminary data.</text>
</comment>
<accession>S9P8M2</accession>
<proteinExistence type="predicted"/>
<evidence type="ECO:0000313" key="2">
    <source>
        <dbReference type="EMBL" id="EPX58582.1"/>
    </source>
</evidence>
<evidence type="ECO:0000313" key="3">
    <source>
        <dbReference type="Proteomes" id="UP000011682"/>
    </source>
</evidence>
<dbReference type="RefSeq" id="WP_002624541.1">
    <property type="nucleotide sequence ID" value="NZ_ANAH02000023.1"/>
</dbReference>
<name>S9P8M2_CYSF2</name>
<feature type="region of interest" description="Disordered" evidence="1">
    <location>
        <begin position="34"/>
        <end position="56"/>
    </location>
</feature>
<protein>
    <submittedName>
        <fullName evidence="2">Uncharacterized protein</fullName>
    </submittedName>
</protein>
<reference evidence="2" key="1">
    <citation type="submission" date="2013-05" db="EMBL/GenBank/DDBJ databases">
        <title>Genome assembly of Cystobacter fuscus DSM 2262.</title>
        <authorList>
            <person name="Sharma G."/>
            <person name="Khatri I."/>
            <person name="Kaur C."/>
            <person name="Mayilraj S."/>
            <person name="Subramanian S."/>
        </authorList>
    </citation>
    <scope>NUCLEOTIDE SEQUENCE [LARGE SCALE GENOMIC DNA]</scope>
    <source>
        <strain evidence="2">DSM 2262</strain>
    </source>
</reference>
<dbReference type="AlphaFoldDB" id="S9P8M2"/>